<evidence type="ECO:0000313" key="2">
    <source>
        <dbReference type="Proteomes" id="UP000655830"/>
    </source>
</evidence>
<proteinExistence type="predicted"/>
<organism evidence="1 2">
    <name type="scientific">Zhenhengia yiwuensis</name>
    <dbReference type="NCBI Taxonomy" id="2763666"/>
    <lineage>
        <taxon>Bacteria</taxon>
        <taxon>Bacillati</taxon>
        <taxon>Bacillota</taxon>
        <taxon>Clostridia</taxon>
        <taxon>Lachnospirales</taxon>
        <taxon>Lachnospiraceae</taxon>
        <taxon>Zhenhengia</taxon>
    </lineage>
</organism>
<evidence type="ECO:0000313" key="1">
    <source>
        <dbReference type="EMBL" id="MBC8581388.1"/>
    </source>
</evidence>
<dbReference type="RefSeq" id="WP_249334288.1">
    <property type="nucleotide sequence ID" value="NZ_JACRSY010000049.1"/>
</dbReference>
<gene>
    <name evidence="1" type="ORF">H8718_18015</name>
</gene>
<name>A0A926ENP6_9FIRM</name>
<keyword evidence="2" id="KW-1185">Reference proteome</keyword>
<accession>A0A926ENP6</accession>
<reference evidence="1" key="1">
    <citation type="submission" date="2020-08" db="EMBL/GenBank/DDBJ databases">
        <title>Genome public.</title>
        <authorList>
            <person name="Liu C."/>
            <person name="Sun Q."/>
        </authorList>
    </citation>
    <scope>NUCLEOTIDE SEQUENCE</scope>
    <source>
        <strain evidence="1">NSJ-12</strain>
    </source>
</reference>
<dbReference type="AlphaFoldDB" id="A0A926ENP6"/>
<comment type="caution">
    <text evidence="1">The sequence shown here is derived from an EMBL/GenBank/DDBJ whole genome shotgun (WGS) entry which is preliminary data.</text>
</comment>
<dbReference type="EMBL" id="JACRSY010000049">
    <property type="protein sequence ID" value="MBC8581388.1"/>
    <property type="molecule type" value="Genomic_DNA"/>
</dbReference>
<sequence length="103" mass="12245">MASKRVSAKDKVRRDSLFNQTIEVMQKQIHFDDKESNNTAIEQTSNNVNIKTKKQDYKRQTYFLTDDLIQAIAFKSVFDKMDKSEIVREALRAYIEDKYFNIR</sequence>
<protein>
    <submittedName>
        <fullName evidence="1">Uncharacterized protein</fullName>
    </submittedName>
</protein>
<dbReference type="Proteomes" id="UP000655830">
    <property type="component" value="Unassembled WGS sequence"/>
</dbReference>